<accession>A0A8H7K5I5</accession>
<dbReference type="Proteomes" id="UP000616885">
    <property type="component" value="Unassembled WGS sequence"/>
</dbReference>
<protein>
    <submittedName>
        <fullName evidence="2">Uncharacterized protein</fullName>
    </submittedName>
</protein>
<evidence type="ECO:0000313" key="3">
    <source>
        <dbReference type="Proteomes" id="UP000616885"/>
    </source>
</evidence>
<gene>
    <name evidence="2" type="ORF">IM811_005777</name>
</gene>
<organism evidence="2 3">
    <name type="scientific">Bionectria ochroleuca</name>
    <name type="common">Gliocladium roseum</name>
    <dbReference type="NCBI Taxonomy" id="29856"/>
    <lineage>
        <taxon>Eukaryota</taxon>
        <taxon>Fungi</taxon>
        <taxon>Dikarya</taxon>
        <taxon>Ascomycota</taxon>
        <taxon>Pezizomycotina</taxon>
        <taxon>Sordariomycetes</taxon>
        <taxon>Hypocreomycetidae</taxon>
        <taxon>Hypocreales</taxon>
        <taxon>Bionectriaceae</taxon>
        <taxon>Clonostachys</taxon>
    </lineage>
</organism>
<feature type="compositionally biased region" description="Basic and acidic residues" evidence="1">
    <location>
        <begin position="223"/>
        <end position="232"/>
    </location>
</feature>
<comment type="caution">
    <text evidence="2">The sequence shown here is derived from an EMBL/GenBank/DDBJ whole genome shotgun (WGS) entry which is preliminary data.</text>
</comment>
<name>A0A8H7K5I5_BIOOC</name>
<reference evidence="2" key="1">
    <citation type="submission" date="2020-10" db="EMBL/GenBank/DDBJ databases">
        <title>High-Quality Genome Resource of Clonostachys rosea strain S41 by Oxford Nanopore Long-Read Sequencing.</title>
        <authorList>
            <person name="Wang H."/>
        </authorList>
    </citation>
    <scope>NUCLEOTIDE SEQUENCE</scope>
    <source>
        <strain evidence="2">S41</strain>
    </source>
</reference>
<evidence type="ECO:0000256" key="1">
    <source>
        <dbReference type="SAM" id="MobiDB-lite"/>
    </source>
</evidence>
<proteinExistence type="predicted"/>
<dbReference type="EMBL" id="JADCTT010000015">
    <property type="protein sequence ID" value="KAF9744197.1"/>
    <property type="molecule type" value="Genomic_DNA"/>
</dbReference>
<feature type="region of interest" description="Disordered" evidence="1">
    <location>
        <begin position="214"/>
        <end position="248"/>
    </location>
</feature>
<sequence length="358" mass="39166">MAAHGRPDAKRRKTGSGFAPKPSGPSPAPDSPRAGPSHAYEGTKLGTLPGTRPTRILLGHWSKSNEENIENQHAVYGILGRNDVFRVKLVRETRDGRYVDGNFPAAPGALWVAYDEVIMEPHLRLLARPEIKEYCRVRQYQIDQGETSEEKEKNEVKAAKEAQARVGGNSAIIKHTAVTSVTDTSDNVVEPQSCKQRGPSGLRISRRIEAKTLAESKAQAGQDKMDRDESHVNGRSHHSLGGIKGLNSRVNNTRLEGTVSHLECTAATVAEKESAVATTAVTAPCRFAASGDMQRQNQVRESLKVRAASECAKVYDGLKFERKSTGPFAGKLVARGRSSISMERDYVEYRVLTRPSLL</sequence>
<feature type="region of interest" description="Disordered" evidence="1">
    <location>
        <begin position="1"/>
        <end position="52"/>
    </location>
</feature>
<evidence type="ECO:0000313" key="2">
    <source>
        <dbReference type="EMBL" id="KAF9744197.1"/>
    </source>
</evidence>
<dbReference type="AlphaFoldDB" id="A0A8H7K5I5"/>